<dbReference type="CDD" id="cd06222">
    <property type="entry name" value="RNase_H_like"/>
    <property type="match status" value="1"/>
</dbReference>
<reference evidence="3" key="1">
    <citation type="journal article" date="2022" name="Cell">
        <title>Repeat-based holocentromeres influence genome architecture and karyotype evolution.</title>
        <authorList>
            <person name="Hofstatter P.G."/>
            <person name="Thangavel G."/>
            <person name="Lux T."/>
            <person name="Neumann P."/>
            <person name="Vondrak T."/>
            <person name="Novak P."/>
            <person name="Zhang M."/>
            <person name="Costa L."/>
            <person name="Castellani M."/>
            <person name="Scott A."/>
            <person name="Toegelov H."/>
            <person name="Fuchs J."/>
            <person name="Mata-Sucre Y."/>
            <person name="Dias Y."/>
            <person name="Vanzela A.L.L."/>
            <person name="Huettel B."/>
            <person name="Almeida C.C.S."/>
            <person name="Simkova H."/>
            <person name="Souza G."/>
            <person name="Pedrosa-Harand A."/>
            <person name="Macas J."/>
            <person name="Mayer K.F.X."/>
            <person name="Houben A."/>
            <person name="Marques A."/>
        </authorList>
    </citation>
    <scope>NUCLEOTIDE SEQUENCE</scope>
    <source>
        <strain evidence="3">RhyBre1mFocal</strain>
    </source>
</reference>
<gene>
    <name evidence="3" type="ORF">LUZ63_003663</name>
</gene>
<feature type="domain" description="Reverse transcriptase zinc-binding" evidence="2">
    <location>
        <begin position="100"/>
        <end position="190"/>
    </location>
</feature>
<dbReference type="EMBL" id="JAMQYH010000001">
    <property type="protein sequence ID" value="KAJ1703884.1"/>
    <property type="molecule type" value="Genomic_DNA"/>
</dbReference>
<dbReference type="PANTHER" id="PTHR34146">
    <property type="entry name" value="POLYNUCLEOTIDYL TRANSFERASE, RIBONUCLEASE H-LIKE SUPERFAMILY PROTEIN-RELATED"/>
    <property type="match status" value="1"/>
</dbReference>
<keyword evidence="4" id="KW-1185">Reference proteome</keyword>
<dbReference type="Gene3D" id="3.30.420.10">
    <property type="entry name" value="Ribonuclease H-like superfamily/Ribonuclease H"/>
    <property type="match status" value="1"/>
</dbReference>
<sequence length="456" mass="52768">MRDFFRTDVMWQLNNGDKVNAISQPWFQGWGVQEEATRGDRQLKVSALVDSENGQWNVQELARLFQPNQVQEIITDLIIPSAEQGEVDRLVWKVTKCGKYTVKEGYNKLVEIQSAMQDAPPVDWHCIWQWKKVPPKVKIFIWRLLHKGLPVAVNMHNRIDRFPPICQRCQEENEYEMHCFFFCNTSRQVWFAGSLGIRVHDLPLDIIETVTQIVSQLDEEGVRIFFTTMWEIWKERNKQVMEHTPFVPHQVLKRVNAELRQELYDVQIDEGDGRDIAVERHDIYQQGWQVIVDGSWEVSGKAGGAYVFNDRGKTHSIGLHSFCVQDAFQAEAWTLNEAIMYTLRQEGCTPGRKIQFFSDCMGLVLAVNQNDVTDLPSWRATTVTNQIIRQIEESQAEVTLHFARREAVKQAHNLANLARRSAINYQGVPHMALQQQGKIGTGIDESFFQMVQERPP</sequence>
<dbReference type="PANTHER" id="PTHR34146:SF8">
    <property type="entry name" value="RNASE H TYPE-1 DOMAIN-CONTAINING PROTEIN"/>
    <property type="match status" value="1"/>
</dbReference>
<proteinExistence type="predicted"/>
<evidence type="ECO:0000259" key="1">
    <source>
        <dbReference type="Pfam" id="PF13456"/>
    </source>
</evidence>
<dbReference type="InterPro" id="IPR026960">
    <property type="entry name" value="RVT-Znf"/>
</dbReference>
<evidence type="ECO:0000313" key="4">
    <source>
        <dbReference type="Proteomes" id="UP001151287"/>
    </source>
</evidence>
<dbReference type="Pfam" id="PF13966">
    <property type="entry name" value="zf-RVT"/>
    <property type="match status" value="1"/>
</dbReference>
<evidence type="ECO:0000259" key="2">
    <source>
        <dbReference type="Pfam" id="PF13966"/>
    </source>
</evidence>
<dbReference type="GO" id="GO:0004523">
    <property type="term" value="F:RNA-DNA hybrid ribonuclease activity"/>
    <property type="evidence" value="ECO:0007669"/>
    <property type="project" value="InterPro"/>
</dbReference>
<dbReference type="Pfam" id="PF13456">
    <property type="entry name" value="RVT_3"/>
    <property type="match status" value="1"/>
</dbReference>
<dbReference type="InterPro" id="IPR036397">
    <property type="entry name" value="RNaseH_sf"/>
</dbReference>
<dbReference type="InterPro" id="IPR002156">
    <property type="entry name" value="RNaseH_domain"/>
</dbReference>
<dbReference type="GO" id="GO:0003676">
    <property type="term" value="F:nucleic acid binding"/>
    <property type="evidence" value="ECO:0007669"/>
    <property type="project" value="InterPro"/>
</dbReference>
<organism evidence="3 4">
    <name type="scientific">Rhynchospora breviuscula</name>
    <dbReference type="NCBI Taxonomy" id="2022672"/>
    <lineage>
        <taxon>Eukaryota</taxon>
        <taxon>Viridiplantae</taxon>
        <taxon>Streptophyta</taxon>
        <taxon>Embryophyta</taxon>
        <taxon>Tracheophyta</taxon>
        <taxon>Spermatophyta</taxon>
        <taxon>Magnoliopsida</taxon>
        <taxon>Liliopsida</taxon>
        <taxon>Poales</taxon>
        <taxon>Cyperaceae</taxon>
        <taxon>Cyperoideae</taxon>
        <taxon>Rhynchosporeae</taxon>
        <taxon>Rhynchospora</taxon>
    </lineage>
</organism>
<comment type="caution">
    <text evidence="3">The sequence shown here is derived from an EMBL/GenBank/DDBJ whole genome shotgun (WGS) entry which is preliminary data.</text>
</comment>
<protein>
    <recommendedName>
        <fullName evidence="5">Reverse transcriptase zinc-binding domain-containing protein</fullName>
    </recommendedName>
</protein>
<evidence type="ECO:0008006" key="5">
    <source>
        <dbReference type="Google" id="ProtNLM"/>
    </source>
</evidence>
<name>A0A9Q0D143_9POAL</name>
<dbReference type="Proteomes" id="UP001151287">
    <property type="component" value="Unassembled WGS sequence"/>
</dbReference>
<dbReference type="AlphaFoldDB" id="A0A9Q0D143"/>
<evidence type="ECO:0000313" key="3">
    <source>
        <dbReference type="EMBL" id="KAJ1703884.1"/>
    </source>
</evidence>
<accession>A0A9Q0D143</accession>
<dbReference type="OrthoDB" id="694564at2759"/>
<feature type="domain" description="RNase H type-1" evidence="1">
    <location>
        <begin position="293"/>
        <end position="418"/>
    </location>
</feature>
<dbReference type="InterPro" id="IPR044730">
    <property type="entry name" value="RNase_H-like_dom_plant"/>
</dbReference>